<keyword evidence="3" id="KW-1185">Reference proteome</keyword>
<dbReference type="AlphaFoldDB" id="A0A7W5E5J6"/>
<dbReference type="EMBL" id="JACHXU010000041">
    <property type="protein sequence ID" value="MBB3210555.1"/>
    <property type="molecule type" value="Genomic_DNA"/>
</dbReference>
<gene>
    <name evidence="2" type="ORF">FHS27_006402</name>
</gene>
<evidence type="ECO:0000313" key="2">
    <source>
        <dbReference type="EMBL" id="MBB3210555.1"/>
    </source>
</evidence>
<dbReference type="Proteomes" id="UP000536179">
    <property type="component" value="Unassembled WGS sequence"/>
</dbReference>
<reference evidence="2 3" key="1">
    <citation type="submission" date="2020-08" db="EMBL/GenBank/DDBJ databases">
        <title>Genomic Encyclopedia of Type Strains, Phase III (KMG-III): the genomes of soil and plant-associated and newly described type strains.</title>
        <authorList>
            <person name="Whitman W."/>
        </authorList>
    </citation>
    <scope>NUCLEOTIDE SEQUENCE [LARGE SCALE GENOMIC DNA]</scope>
    <source>
        <strain evidence="2 3">CECT 8075</strain>
    </source>
</reference>
<feature type="transmembrane region" description="Helical" evidence="1">
    <location>
        <begin position="54"/>
        <end position="78"/>
    </location>
</feature>
<keyword evidence="1" id="KW-0812">Transmembrane</keyword>
<keyword evidence="1" id="KW-0472">Membrane</keyword>
<evidence type="ECO:0000256" key="1">
    <source>
        <dbReference type="SAM" id="Phobius"/>
    </source>
</evidence>
<evidence type="ECO:0008006" key="4">
    <source>
        <dbReference type="Google" id="ProtNLM"/>
    </source>
</evidence>
<evidence type="ECO:0000313" key="3">
    <source>
        <dbReference type="Proteomes" id="UP000536179"/>
    </source>
</evidence>
<accession>A0A7W5E5J6</accession>
<dbReference type="RefSeq" id="WP_246421312.1">
    <property type="nucleotide sequence ID" value="NZ_JACHXU010000041.1"/>
</dbReference>
<keyword evidence="1" id="KW-1133">Transmembrane helix</keyword>
<sequence>MVFTLAFGTPSLFGDAGWPWYDFRHSDVVRFVQGGVVKLLRCTPQVSLIANLLFILRVLWASPYTLLGLLIGGVGLCFGGRVRIRGRAIEFYDGGTKWFVHRLPHGQFTLALTLGHTILGQTDASLEISRKHEAVHVAQYERWGPFMLPAYFISSAFMWMTGRQFYRDNPFEREAYDVDGGEHDP</sequence>
<proteinExistence type="predicted"/>
<protein>
    <recommendedName>
        <fullName evidence="4">Signal peptide prediction</fullName>
    </recommendedName>
</protein>
<name>A0A7W5E5J6_9BACT</name>
<organism evidence="2 3">
    <name type="scientific">Aporhodopirellula rubra</name>
    <dbReference type="NCBI Taxonomy" id="980271"/>
    <lineage>
        <taxon>Bacteria</taxon>
        <taxon>Pseudomonadati</taxon>
        <taxon>Planctomycetota</taxon>
        <taxon>Planctomycetia</taxon>
        <taxon>Pirellulales</taxon>
        <taxon>Pirellulaceae</taxon>
        <taxon>Aporhodopirellula</taxon>
    </lineage>
</organism>
<comment type="caution">
    <text evidence="2">The sequence shown here is derived from an EMBL/GenBank/DDBJ whole genome shotgun (WGS) entry which is preliminary data.</text>
</comment>